<dbReference type="Proteomes" id="UP000550260">
    <property type="component" value="Unassembled WGS sequence"/>
</dbReference>
<keyword evidence="1" id="KW-1133">Transmembrane helix</keyword>
<dbReference type="EMBL" id="PJMY01000003">
    <property type="protein sequence ID" value="PKV95417.1"/>
    <property type="molecule type" value="Genomic_DNA"/>
</dbReference>
<feature type="transmembrane region" description="Helical" evidence="1">
    <location>
        <begin position="22"/>
        <end position="43"/>
    </location>
</feature>
<accession>A0A8E1VU89</accession>
<dbReference type="RefSeq" id="WP_101438528.1">
    <property type="nucleotide sequence ID" value="NZ_JACJHR010000004.1"/>
</dbReference>
<keyword evidence="1" id="KW-0472">Membrane</keyword>
<keyword evidence="1" id="KW-0812">Transmembrane</keyword>
<evidence type="ECO:0000313" key="2">
    <source>
        <dbReference type="EMBL" id="MBB2498373.1"/>
    </source>
</evidence>
<protein>
    <submittedName>
        <fullName evidence="2">LPXTG cell wall anchor domain-containing protein</fullName>
    </submittedName>
    <submittedName>
        <fullName evidence="3">LPXTG-motif cell wall-anchored protein</fullName>
    </submittedName>
</protein>
<evidence type="ECO:0000256" key="1">
    <source>
        <dbReference type="SAM" id="Phobius"/>
    </source>
</evidence>
<accession>A0A2N3WNH2</accession>
<proteinExistence type="predicted"/>
<comment type="caution">
    <text evidence="3">The sequence shown here is derived from an EMBL/GenBank/DDBJ whole genome shotgun (WGS) entry which is preliminary data.</text>
</comment>
<dbReference type="EMBL" id="JACJHR010000004">
    <property type="protein sequence ID" value="MBB2498373.1"/>
    <property type="molecule type" value="Genomic_DNA"/>
</dbReference>
<reference evidence="2 5" key="2">
    <citation type="submission" date="2020-08" db="EMBL/GenBank/DDBJ databases">
        <title>Amycolatopsis echigonensis JCM 21831.</title>
        <authorList>
            <person name="Tedsree N."/>
            <person name="Kuncharoen N."/>
            <person name="Likhitwitayawuid K."/>
            <person name="Tanasupawat S."/>
        </authorList>
    </citation>
    <scope>NUCLEOTIDE SEQUENCE [LARGE SCALE GENOMIC DNA]</scope>
    <source>
        <strain evidence="2 5">JCM 21831</strain>
    </source>
</reference>
<keyword evidence="4" id="KW-1185">Reference proteome</keyword>
<organism evidence="3 4">
    <name type="scientific">Amycolatopsis echigonensis</name>
    <dbReference type="NCBI Taxonomy" id="2576905"/>
    <lineage>
        <taxon>Bacteria</taxon>
        <taxon>Bacillati</taxon>
        <taxon>Actinomycetota</taxon>
        <taxon>Actinomycetes</taxon>
        <taxon>Pseudonocardiales</taxon>
        <taxon>Pseudonocardiaceae</taxon>
        <taxon>Amycolatopsis</taxon>
    </lineage>
</organism>
<dbReference type="AlphaFoldDB" id="A0A2N3WNH2"/>
<dbReference type="NCBIfam" id="TIGR01167">
    <property type="entry name" value="LPXTG_anchor"/>
    <property type="match status" value="1"/>
</dbReference>
<evidence type="ECO:0000313" key="5">
    <source>
        <dbReference type="Proteomes" id="UP000550260"/>
    </source>
</evidence>
<evidence type="ECO:0000313" key="3">
    <source>
        <dbReference type="EMBL" id="PKV95417.1"/>
    </source>
</evidence>
<gene>
    <name evidence="3" type="ORF">ATK30_6337</name>
    <name evidence="2" type="ORF">H5411_04370</name>
</gene>
<reference evidence="3 4" key="1">
    <citation type="submission" date="2017-12" db="EMBL/GenBank/DDBJ databases">
        <title>Sequencing the genomes of 1000 Actinobacteria strains.</title>
        <authorList>
            <person name="Klenk H.-P."/>
        </authorList>
    </citation>
    <scope>NUCLEOTIDE SEQUENCE [LARGE SCALE GENOMIC DNA]</scope>
    <source>
        <strain evidence="3 4">DSM 45165</strain>
    </source>
</reference>
<evidence type="ECO:0000313" key="4">
    <source>
        <dbReference type="Proteomes" id="UP000233750"/>
    </source>
</evidence>
<sequence length="55" mass="5938">MYKHGRVGTGTAGGLAVTGASLSWWIALAVALVALGTMFVLFARRRRRMAEESDK</sequence>
<dbReference type="Proteomes" id="UP000233750">
    <property type="component" value="Unassembled WGS sequence"/>
</dbReference>
<name>A0A2N3WNH2_9PSEU</name>